<gene>
    <name evidence="11" type="primary">cirA_1</name>
    <name evidence="11" type="ORF">A8U91_02983</name>
</gene>
<dbReference type="InterPro" id="IPR012910">
    <property type="entry name" value="Plug_dom"/>
</dbReference>
<dbReference type="Proteomes" id="UP000092504">
    <property type="component" value="Unassembled WGS sequence"/>
</dbReference>
<evidence type="ECO:0000256" key="3">
    <source>
        <dbReference type="ARBA" id="ARBA00022452"/>
    </source>
</evidence>
<reference evidence="11 12" key="1">
    <citation type="submission" date="2016-06" db="EMBL/GenBank/DDBJ databases">
        <title>Genome sequence of halotolerant plant growth promoting strain of Halomonas elongata HEK1 isolated from salterns of Rann of Kutch, Gujarat, India.</title>
        <authorList>
            <person name="Gaba S."/>
            <person name="Singh R.N."/>
            <person name="Abrol S."/>
            <person name="Kaushik R."/>
            <person name="Saxena A.K."/>
        </authorList>
    </citation>
    <scope>NUCLEOTIDE SEQUENCE [LARGE SCALE GENOMIC DNA]</scope>
    <source>
        <strain evidence="11 12">HEK1</strain>
    </source>
</reference>
<dbReference type="GO" id="GO:0044718">
    <property type="term" value="P:siderophore transmembrane transport"/>
    <property type="evidence" value="ECO:0007669"/>
    <property type="project" value="TreeGrafter"/>
</dbReference>
<accession>A0A1B8NV98</accession>
<keyword evidence="6 8" id="KW-0472">Membrane</keyword>
<dbReference type="PANTHER" id="PTHR30069">
    <property type="entry name" value="TONB-DEPENDENT OUTER MEMBRANE RECEPTOR"/>
    <property type="match status" value="1"/>
</dbReference>
<dbReference type="PANTHER" id="PTHR30069:SF53">
    <property type="entry name" value="COLICIN I RECEPTOR-RELATED"/>
    <property type="match status" value="1"/>
</dbReference>
<evidence type="ECO:0000256" key="2">
    <source>
        <dbReference type="ARBA" id="ARBA00022448"/>
    </source>
</evidence>
<evidence type="ECO:0000256" key="7">
    <source>
        <dbReference type="ARBA" id="ARBA00023237"/>
    </source>
</evidence>
<organism evidence="11 12">
    <name type="scientific">Halomonas elongata</name>
    <dbReference type="NCBI Taxonomy" id="2746"/>
    <lineage>
        <taxon>Bacteria</taxon>
        <taxon>Pseudomonadati</taxon>
        <taxon>Pseudomonadota</taxon>
        <taxon>Gammaproteobacteria</taxon>
        <taxon>Oceanospirillales</taxon>
        <taxon>Halomonadaceae</taxon>
        <taxon>Halomonas</taxon>
    </lineage>
</organism>
<feature type="chain" id="PRO_5008611155" evidence="9">
    <location>
        <begin position="40"/>
        <end position="388"/>
    </location>
</feature>
<comment type="similarity">
    <text evidence="8">Belongs to the TonB-dependent receptor family.</text>
</comment>
<protein>
    <submittedName>
        <fullName evidence="11">Colicin I receptor</fullName>
    </submittedName>
</protein>
<comment type="caution">
    <text evidence="11">The sequence shown here is derived from an EMBL/GenBank/DDBJ whole genome shotgun (WGS) entry which is preliminary data.</text>
</comment>
<evidence type="ECO:0000313" key="11">
    <source>
        <dbReference type="EMBL" id="OBX33939.1"/>
    </source>
</evidence>
<keyword evidence="4 8" id="KW-0812">Transmembrane</keyword>
<name>A0A1B8NV98_HALEL</name>
<keyword evidence="3 8" id="KW-1134">Transmembrane beta strand</keyword>
<evidence type="ECO:0000256" key="5">
    <source>
        <dbReference type="ARBA" id="ARBA00022729"/>
    </source>
</evidence>
<proteinExistence type="inferred from homology"/>
<sequence length="388" mass="41856">MKNVTRTMPLSRTRSFAPRQAVRLAGVSLCCLASGSALAQSTASTTQLSDMTVTSASASGYAVDPMNAPASISVVTKEELAGKSYRDISQALQDVPGLYLDEGPSGKGGTGEISIRGMDAKYTLILVDGIPQGSGQAYYNGYGSGAEFGWLPPISAIERIEVIRGPMSTLYGSDALGGVINVIAKPVSNEWSGNVNLDTMIQQDSASGNRHKAQFRLSGPLIEDTLSATLTGSTLTRDEDQRRGGYSGFDRRDVTAELDWAPDASNRVSFEAGHATQDTEASADMTGSDRNLQTRRRHQTLRHHLEWNGRVTTRSYVQREELKQDDASYQSTYKRMTANTSTVMTFGEHLLTVGPNTASRKPRTQIAAWANPICSAGTWRCLPRTNGS</sequence>
<feature type="signal peptide" evidence="9">
    <location>
        <begin position="1"/>
        <end position="39"/>
    </location>
</feature>
<dbReference type="SUPFAM" id="SSF56935">
    <property type="entry name" value="Porins"/>
    <property type="match status" value="1"/>
</dbReference>
<dbReference type="GO" id="GO:0015344">
    <property type="term" value="F:siderophore uptake transmembrane transporter activity"/>
    <property type="evidence" value="ECO:0007669"/>
    <property type="project" value="TreeGrafter"/>
</dbReference>
<dbReference type="AlphaFoldDB" id="A0A1B8NV98"/>
<evidence type="ECO:0000256" key="4">
    <source>
        <dbReference type="ARBA" id="ARBA00022692"/>
    </source>
</evidence>
<dbReference type="PROSITE" id="PS52016">
    <property type="entry name" value="TONB_DEPENDENT_REC_3"/>
    <property type="match status" value="1"/>
</dbReference>
<dbReference type="Gene3D" id="2.40.170.20">
    <property type="entry name" value="TonB-dependent receptor, beta-barrel domain"/>
    <property type="match status" value="1"/>
</dbReference>
<dbReference type="Pfam" id="PF07715">
    <property type="entry name" value="Plug"/>
    <property type="match status" value="1"/>
</dbReference>
<keyword evidence="7 8" id="KW-0998">Cell outer membrane</keyword>
<dbReference type="InterPro" id="IPR037066">
    <property type="entry name" value="Plug_dom_sf"/>
</dbReference>
<feature type="domain" description="TonB-dependent receptor plug" evidence="10">
    <location>
        <begin position="65"/>
        <end position="179"/>
    </location>
</feature>
<evidence type="ECO:0000313" key="12">
    <source>
        <dbReference type="Proteomes" id="UP000092504"/>
    </source>
</evidence>
<dbReference type="InterPro" id="IPR036942">
    <property type="entry name" value="Beta-barrel_TonB_sf"/>
</dbReference>
<evidence type="ECO:0000256" key="8">
    <source>
        <dbReference type="PROSITE-ProRule" id="PRU01360"/>
    </source>
</evidence>
<dbReference type="InterPro" id="IPR039426">
    <property type="entry name" value="TonB-dep_rcpt-like"/>
</dbReference>
<keyword evidence="2 8" id="KW-0813">Transport</keyword>
<evidence type="ECO:0000256" key="1">
    <source>
        <dbReference type="ARBA" id="ARBA00004571"/>
    </source>
</evidence>
<evidence type="ECO:0000259" key="10">
    <source>
        <dbReference type="Pfam" id="PF07715"/>
    </source>
</evidence>
<dbReference type="EMBL" id="MAJD01000002">
    <property type="protein sequence ID" value="OBX33939.1"/>
    <property type="molecule type" value="Genomic_DNA"/>
</dbReference>
<dbReference type="GO" id="GO:0009279">
    <property type="term" value="C:cell outer membrane"/>
    <property type="evidence" value="ECO:0007669"/>
    <property type="project" value="UniProtKB-SubCell"/>
</dbReference>
<dbReference type="Gene3D" id="2.170.130.10">
    <property type="entry name" value="TonB-dependent receptor, plug domain"/>
    <property type="match status" value="1"/>
</dbReference>
<evidence type="ECO:0000256" key="6">
    <source>
        <dbReference type="ARBA" id="ARBA00023136"/>
    </source>
</evidence>
<keyword evidence="11" id="KW-0675">Receptor</keyword>
<evidence type="ECO:0000256" key="9">
    <source>
        <dbReference type="SAM" id="SignalP"/>
    </source>
</evidence>
<keyword evidence="5 9" id="KW-0732">Signal</keyword>
<comment type="subcellular location">
    <subcellularLocation>
        <location evidence="1 8">Cell outer membrane</location>
        <topology evidence="1 8">Multi-pass membrane protein</topology>
    </subcellularLocation>
</comment>